<protein>
    <submittedName>
        <fullName evidence="1">Uncharacterized protein</fullName>
    </submittedName>
</protein>
<name>A0A656A6I5_VIBCL</name>
<proteinExistence type="predicted"/>
<evidence type="ECO:0000313" key="2">
    <source>
        <dbReference type="Proteomes" id="UP000041770"/>
    </source>
</evidence>
<dbReference type="EMBL" id="CWQY01000019">
    <property type="protein sequence ID" value="CSC94581.1"/>
    <property type="molecule type" value="Genomic_DNA"/>
</dbReference>
<evidence type="ECO:0000313" key="1">
    <source>
        <dbReference type="EMBL" id="CSC94581.1"/>
    </source>
</evidence>
<reference evidence="1 2" key="1">
    <citation type="submission" date="2015-07" db="EMBL/GenBank/DDBJ databases">
        <authorList>
            <consortium name="Pathogen Informatics"/>
        </authorList>
    </citation>
    <scope>NUCLEOTIDE SEQUENCE [LARGE SCALE GENOMIC DNA]</scope>
    <source>
        <strain evidence="1 2">A316</strain>
    </source>
</reference>
<sequence>MVWRIAATGSRSKPFLSINRKINSLSVVPMRRMYKCSGSERSSSYFTAQ</sequence>
<gene>
    <name evidence="1" type="ORF">ERS013200_02691</name>
</gene>
<organism evidence="1 2">
    <name type="scientific">Vibrio cholerae</name>
    <dbReference type="NCBI Taxonomy" id="666"/>
    <lineage>
        <taxon>Bacteria</taxon>
        <taxon>Pseudomonadati</taxon>
        <taxon>Pseudomonadota</taxon>
        <taxon>Gammaproteobacteria</taxon>
        <taxon>Vibrionales</taxon>
        <taxon>Vibrionaceae</taxon>
        <taxon>Vibrio</taxon>
    </lineage>
</organism>
<dbReference type="Proteomes" id="UP000041770">
    <property type="component" value="Unassembled WGS sequence"/>
</dbReference>
<dbReference type="AlphaFoldDB" id="A0A656A6I5"/>
<accession>A0A656A6I5</accession>